<organism evidence="2 3">
    <name type="scientific">Micromonospora vinacea</name>
    <dbReference type="NCBI Taxonomy" id="709878"/>
    <lineage>
        <taxon>Bacteria</taxon>
        <taxon>Bacillati</taxon>
        <taxon>Actinomycetota</taxon>
        <taxon>Actinomycetes</taxon>
        <taxon>Micromonosporales</taxon>
        <taxon>Micromonosporaceae</taxon>
        <taxon>Micromonospora</taxon>
    </lineage>
</organism>
<dbReference type="RefSeq" id="WP_196924503.1">
    <property type="nucleotide sequence ID" value="NZ_JADOTY010000001.1"/>
</dbReference>
<evidence type="ECO:0000256" key="1">
    <source>
        <dbReference type="SAM" id="MobiDB-lite"/>
    </source>
</evidence>
<accession>A0ABS0KCI1</accession>
<sequence>MPDRPDECPADPPAQALPEQRHRLVSDQDVEDADDVLFAHPPRVVRRWLCECGVDYPCADVRFALLVKSSAEAGE</sequence>
<dbReference type="Proteomes" id="UP000631791">
    <property type="component" value="Unassembled WGS sequence"/>
</dbReference>
<protein>
    <submittedName>
        <fullName evidence="2">Uncharacterized protein</fullName>
    </submittedName>
</protein>
<reference evidence="2 3" key="1">
    <citation type="submission" date="2020-11" db="EMBL/GenBank/DDBJ databases">
        <title>Sequencing the genomes of 1000 actinobacteria strains.</title>
        <authorList>
            <person name="Klenk H.-P."/>
        </authorList>
    </citation>
    <scope>NUCLEOTIDE SEQUENCE [LARGE SCALE GENOMIC DNA]</scope>
    <source>
        <strain evidence="2 3">DSM 101695</strain>
    </source>
</reference>
<comment type="caution">
    <text evidence="2">The sequence shown here is derived from an EMBL/GenBank/DDBJ whole genome shotgun (WGS) entry which is preliminary data.</text>
</comment>
<name>A0ABS0KCI1_9ACTN</name>
<gene>
    <name evidence="2" type="ORF">IW249_006755</name>
</gene>
<dbReference type="EMBL" id="JADOTY010000001">
    <property type="protein sequence ID" value="MBG6106341.1"/>
    <property type="molecule type" value="Genomic_DNA"/>
</dbReference>
<evidence type="ECO:0000313" key="3">
    <source>
        <dbReference type="Proteomes" id="UP000631791"/>
    </source>
</evidence>
<feature type="region of interest" description="Disordered" evidence="1">
    <location>
        <begin position="1"/>
        <end position="20"/>
    </location>
</feature>
<keyword evidence="3" id="KW-1185">Reference proteome</keyword>
<evidence type="ECO:0000313" key="2">
    <source>
        <dbReference type="EMBL" id="MBG6106341.1"/>
    </source>
</evidence>
<proteinExistence type="predicted"/>